<dbReference type="RefSeq" id="WP_162229812.1">
    <property type="nucleotide sequence ID" value="NZ_WMHZ01000012.1"/>
</dbReference>
<name>A0A6N9QYZ4_9MICC</name>
<reference evidence="1 2" key="1">
    <citation type="submission" date="2019-11" db="EMBL/GenBank/DDBJ databases">
        <title>Draft genome sequence of Kocuria indica DP-K7, a methyl red degrading Actinobacterium.</title>
        <authorList>
            <person name="Kumaran S."/>
            <person name="Tischler D."/>
            <person name="Ngo A.C.R."/>
            <person name="Schultes F."/>
        </authorList>
    </citation>
    <scope>NUCLEOTIDE SEQUENCE [LARGE SCALE GENOMIC DNA]</scope>
    <source>
        <strain evidence="1 2">DP-K7</strain>
    </source>
</reference>
<dbReference type="EMBL" id="WMHZ01000012">
    <property type="protein sequence ID" value="NDO78476.1"/>
    <property type="molecule type" value="Genomic_DNA"/>
</dbReference>
<comment type="caution">
    <text evidence="1">The sequence shown here is derived from an EMBL/GenBank/DDBJ whole genome shotgun (WGS) entry which is preliminary data.</text>
</comment>
<accession>A0A6N9QYZ4</accession>
<evidence type="ECO:0000313" key="2">
    <source>
        <dbReference type="Proteomes" id="UP000471026"/>
    </source>
</evidence>
<protein>
    <submittedName>
        <fullName evidence="1">Uncharacterized protein</fullName>
    </submittedName>
</protein>
<organism evidence="1 2">
    <name type="scientific">Kocuria marina subsp. indica</name>
    <dbReference type="NCBI Taxonomy" id="1049583"/>
    <lineage>
        <taxon>Bacteria</taxon>
        <taxon>Bacillati</taxon>
        <taxon>Actinomycetota</taxon>
        <taxon>Actinomycetes</taxon>
        <taxon>Micrococcales</taxon>
        <taxon>Micrococcaceae</taxon>
        <taxon>Kocuria</taxon>
    </lineage>
</organism>
<sequence>MEDLTPQDYQRIISTLSAQKAQAELAALEWQVRYEALTAREVHEGEVE</sequence>
<gene>
    <name evidence="1" type="ORF">GKZ75_09625</name>
</gene>
<proteinExistence type="predicted"/>
<dbReference type="Proteomes" id="UP000471026">
    <property type="component" value="Unassembled WGS sequence"/>
</dbReference>
<evidence type="ECO:0000313" key="1">
    <source>
        <dbReference type="EMBL" id="NDO78476.1"/>
    </source>
</evidence>
<dbReference type="AlphaFoldDB" id="A0A6N9QYZ4"/>